<feature type="region of interest" description="Disordered" evidence="1">
    <location>
        <begin position="447"/>
        <end position="488"/>
    </location>
</feature>
<feature type="compositionally biased region" description="Basic and acidic residues" evidence="1">
    <location>
        <begin position="463"/>
        <end position="488"/>
    </location>
</feature>
<evidence type="ECO:0000256" key="1">
    <source>
        <dbReference type="SAM" id="MobiDB-lite"/>
    </source>
</evidence>
<feature type="compositionally biased region" description="Basic and acidic residues" evidence="1">
    <location>
        <begin position="338"/>
        <end position="348"/>
    </location>
</feature>
<feature type="compositionally biased region" description="Basic and acidic residues" evidence="1">
    <location>
        <begin position="20"/>
        <end position="32"/>
    </location>
</feature>
<feature type="compositionally biased region" description="Basic and acidic residues" evidence="1">
    <location>
        <begin position="1"/>
        <end position="13"/>
    </location>
</feature>
<feature type="compositionally biased region" description="Basic and acidic residues" evidence="1">
    <location>
        <begin position="590"/>
        <end position="613"/>
    </location>
</feature>
<feature type="region of interest" description="Disordered" evidence="1">
    <location>
        <begin position="187"/>
        <end position="348"/>
    </location>
</feature>
<gene>
    <name evidence="2" type="ORF">SDC9_37643</name>
</gene>
<dbReference type="AlphaFoldDB" id="A0A644VJP9"/>
<feature type="region of interest" description="Disordered" evidence="1">
    <location>
        <begin position="1"/>
        <end position="39"/>
    </location>
</feature>
<feature type="compositionally biased region" description="Basic and acidic residues" evidence="1">
    <location>
        <begin position="298"/>
        <end position="330"/>
    </location>
</feature>
<dbReference type="EMBL" id="VSSQ01000333">
    <property type="protein sequence ID" value="MPL91568.1"/>
    <property type="molecule type" value="Genomic_DNA"/>
</dbReference>
<evidence type="ECO:0000313" key="2">
    <source>
        <dbReference type="EMBL" id="MPL91568.1"/>
    </source>
</evidence>
<accession>A0A644VJP9</accession>
<sequence length="637" mass="71426">MADADGEHREEGKAGQPPDVPHHREAEGEGEGRQQNAGCGVLRHVDRRIAVRPGEAFLLHPPELVTAAHMEFLREIVGRGRRLHRPFERAAVPRVGPAGEFLAVQDRVAEVREGADDAAQDQQRAEGRDDEVGLPGGIGIGVHPPRHAHQAKRVKRHEGEPEADEPEPEGRLAEPVVELEAEGLGPPVADRGIDREDHAADDHVVEVRDQEQRVVELEVDRRNRQQDAGHAADGEGHEEADRPQHRHFEPDLALVHGEQPVEDLHPRRHRDDHRGDAEEGVDVRARAHGEEVVQPDDEAQHHDTGGRIDHRLVAEQRLAREGRDDLREDAEAGDDQDVDFRVAPDPDQVDVHHRIATKVIGEEMHAEIAVEGQQRERGGQHREGRDDQHVGAQRRPGEDRHVHQLHPRCAHLQDGGDQVDAGERRAHARDLQRPQVIVHAWPGRIGGARERREGQPANAPELADEKRDVHEERPRHCHPEREVVQEREGHVARADLRRHHIVHDPGHEGHGDEEDHDHAMRGEDLVEVVRRQIARCAARGHRLLRAHHQRIGKAAHHHDEAEHHVHDADLLVVDRGDPVAPQRHPQPEIGHQRQDGEAAERDAREGADQDRFVIGDPVEGQAPEDRGDHLAGVCNFS</sequence>
<feature type="region of interest" description="Disordered" evidence="1">
    <location>
        <begin position="366"/>
        <end position="398"/>
    </location>
</feature>
<comment type="caution">
    <text evidence="2">The sequence shown here is derived from an EMBL/GenBank/DDBJ whole genome shotgun (WGS) entry which is preliminary data.</text>
</comment>
<name>A0A644VJP9_9ZZZZ</name>
<feature type="region of interest" description="Disordered" evidence="1">
    <location>
        <begin position="577"/>
        <end position="637"/>
    </location>
</feature>
<feature type="region of interest" description="Disordered" evidence="1">
    <location>
        <begin position="112"/>
        <end position="172"/>
    </location>
</feature>
<feature type="compositionally biased region" description="Basic and acidic residues" evidence="1">
    <location>
        <begin position="272"/>
        <end position="291"/>
    </location>
</feature>
<proteinExistence type="predicted"/>
<reference evidence="2" key="1">
    <citation type="submission" date="2019-08" db="EMBL/GenBank/DDBJ databases">
        <authorList>
            <person name="Kucharzyk K."/>
            <person name="Murdoch R.W."/>
            <person name="Higgins S."/>
            <person name="Loffler F."/>
        </authorList>
    </citation>
    <scope>NUCLEOTIDE SEQUENCE</scope>
</reference>
<protein>
    <submittedName>
        <fullName evidence="2">Uncharacterized protein</fullName>
    </submittedName>
</protein>
<organism evidence="2">
    <name type="scientific">bioreactor metagenome</name>
    <dbReference type="NCBI Taxonomy" id="1076179"/>
    <lineage>
        <taxon>unclassified sequences</taxon>
        <taxon>metagenomes</taxon>
        <taxon>ecological metagenomes</taxon>
    </lineage>
</organism>
<feature type="compositionally biased region" description="Basic residues" evidence="1">
    <location>
        <begin position="144"/>
        <end position="156"/>
    </location>
</feature>
<feature type="compositionally biased region" description="Basic and acidic residues" evidence="1">
    <location>
        <begin position="191"/>
        <end position="250"/>
    </location>
</feature>